<feature type="repeat" description="RCC1" evidence="2">
    <location>
        <begin position="47"/>
        <end position="107"/>
    </location>
</feature>
<feature type="repeat" description="RCC1" evidence="2">
    <location>
        <begin position="497"/>
        <end position="541"/>
    </location>
</feature>
<dbReference type="PROSITE" id="PS50012">
    <property type="entry name" value="RCC1_3"/>
    <property type="match status" value="3"/>
</dbReference>
<feature type="repeat" description="RCC1" evidence="2">
    <location>
        <begin position="402"/>
        <end position="496"/>
    </location>
</feature>
<evidence type="ECO:0000256" key="1">
    <source>
        <dbReference type="ARBA" id="ARBA00022737"/>
    </source>
</evidence>
<name>A0A835WNV8_9CHLO</name>
<evidence type="ECO:0000313" key="5">
    <source>
        <dbReference type="Proteomes" id="UP000613740"/>
    </source>
</evidence>
<dbReference type="PANTHER" id="PTHR22870">
    <property type="entry name" value="REGULATOR OF CHROMOSOME CONDENSATION"/>
    <property type="match status" value="1"/>
</dbReference>
<evidence type="ECO:0000313" key="4">
    <source>
        <dbReference type="EMBL" id="KAG2450694.1"/>
    </source>
</evidence>
<dbReference type="InterPro" id="IPR000408">
    <property type="entry name" value="Reg_chr_condens"/>
</dbReference>
<dbReference type="PANTHER" id="PTHR22870:SF466">
    <property type="entry name" value="ANKYRIN REPEAT-CONTAINING PROTEIN"/>
    <property type="match status" value="1"/>
</dbReference>
<dbReference type="InterPro" id="IPR009091">
    <property type="entry name" value="RCC1/BLIP-II"/>
</dbReference>
<dbReference type="Gene3D" id="2.130.10.30">
    <property type="entry name" value="Regulator of chromosome condensation 1/beta-lactamase-inhibitor protein II"/>
    <property type="match status" value="2"/>
</dbReference>
<dbReference type="AlphaFoldDB" id="A0A835WNV8"/>
<gene>
    <name evidence="4" type="ORF">HYH02_004533</name>
</gene>
<sequence length="541" mass="51979">MEDATGCRLLLTPRPVALPVVGGHGGGPRVRQVACGWEHTVYLTDDGGVWVAGRGSRGQLGLGPGPEGAVAAQPRPLTGSLAAALPAGWRVICVAAGMWHTLFAAAAAAAAPQPPAASAAGGGADGEAAGAGAATAAAAAAAAAAAGAAMAASADPGAAGSWRCSGASEVILGCGSNRRRQLGACGQLCRAEQRGEPASSCSSGASAGGGGGGLAAAVAGLQDAGTRRRGLDGGRGNSGGGKDEGAAPPASAWTPVLVHAVPRGACTDGGGAGAVTAATNLVTAALLQGAAGSGFGSGEGASQPSRAALVTVAAGGDRSAYLDGAGRLFMWGRGMPPAAQDSGAPVEVRLPPQSGAAAAHAGGTGGVSAAAVAHKQRAEPEIAAWRQVALGWQHVLALDTCGRVWAWGSNRNGQLARPPPAPSAAGSAAISIATATGTQALRTAAAAIGQRATEVSRPQEVGGVVAASAVPLCVPLPDAAACVAAGSEHCAAVVVDGSVFTWGWGEHGMLGTGDMHSRWQPQRVCSACSAVACGAGFTVCA</sequence>
<dbReference type="InterPro" id="IPR051210">
    <property type="entry name" value="Ub_ligase/GEF_domain"/>
</dbReference>
<dbReference type="EMBL" id="JAEHOD010000010">
    <property type="protein sequence ID" value="KAG2450694.1"/>
    <property type="molecule type" value="Genomic_DNA"/>
</dbReference>
<comment type="caution">
    <text evidence="4">The sequence shown here is derived from an EMBL/GenBank/DDBJ whole genome shotgun (WGS) entry which is preliminary data.</text>
</comment>
<dbReference type="Proteomes" id="UP000613740">
    <property type="component" value="Unassembled WGS sequence"/>
</dbReference>
<reference evidence="4" key="1">
    <citation type="journal article" date="2020" name="bioRxiv">
        <title>Comparative genomics of Chlamydomonas.</title>
        <authorList>
            <person name="Craig R.J."/>
            <person name="Hasan A.R."/>
            <person name="Ness R.W."/>
            <person name="Keightley P.D."/>
        </authorList>
    </citation>
    <scope>NUCLEOTIDE SEQUENCE</scope>
    <source>
        <strain evidence="4">CCAP 11/173</strain>
    </source>
</reference>
<dbReference type="PROSITE" id="PS00626">
    <property type="entry name" value="RCC1_2"/>
    <property type="match status" value="1"/>
</dbReference>
<dbReference type="OrthoDB" id="70707at2759"/>
<dbReference type="Pfam" id="PF13540">
    <property type="entry name" value="RCC1_2"/>
    <property type="match status" value="2"/>
</dbReference>
<evidence type="ECO:0000256" key="2">
    <source>
        <dbReference type="PROSITE-ProRule" id="PRU00235"/>
    </source>
</evidence>
<feature type="region of interest" description="Disordered" evidence="3">
    <location>
        <begin position="226"/>
        <end position="250"/>
    </location>
</feature>
<organism evidence="4 5">
    <name type="scientific">Chlamydomonas schloesseri</name>
    <dbReference type="NCBI Taxonomy" id="2026947"/>
    <lineage>
        <taxon>Eukaryota</taxon>
        <taxon>Viridiplantae</taxon>
        <taxon>Chlorophyta</taxon>
        <taxon>core chlorophytes</taxon>
        <taxon>Chlorophyceae</taxon>
        <taxon>CS clade</taxon>
        <taxon>Chlamydomonadales</taxon>
        <taxon>Chlamydomonadaceae</taxon>
        <taxon>Chlamydomonas</taxon>
    </lineage>
</organism>
<dbReference type="PRINTS" id="PR00633">
    <property type="entry name" value="RCCNDNSATION"/>
</dbReference>
<dbReference type="SUPFAM" id="SSF50985">
    <property type="entry name" value="RCC1/BLIP-II"/>
    <property type="match status" value="2"/>
</dbReference>
<protein>
    <submittedName>
        <fullName evidence="4">Uncharacterized protein</fullName>
    </submittedName>
</protein>
<proteinExistence type="predicted"/>
<evidence type="ECO:0000256" key="3">
    <source>
        <dbReference type="SAM" id="MobiDB-lite"/>
    </source>
</evidence>
<accession>A0A835WNV8</accession>
<keyword evidence="1" id="KW-0677">Repeat</keyword>
<keyword evidence="5" id="KW-1185">Reference proteome</keyword>
<dbReference type="Pfam" id="PF00415">
    <property type="entry name" value="RCC1"/>
    <property type="match status" value="1"/>
</dbReference>